<dbReference type="GO" id="GO:0016791">
    <property type="term" value="F:phosphatase activity"/>
    <property type="evidence" value="ECO:0007669"/>
    <property type="project" value="TreeGrafter"/>
</dbReference>
<reference evidence="2 3" key="1">
    <citation type="submission" date="2018-02" db="EMBL/GenBank/DDBJ databases">
        <title>Genomic Encyclopedia of Archaeal and Bacterial Type Strains, Phase II (KMG-II): from individual species to whole genera.</title>
        <authorList>
            <person name="Goeker M."/>
        </authorList>
    </citation>
    <scope>NUCLEOTIDE SEQUENCE [LARGE SCALE GENOMIC DNA]</scope>
    <source>
        <strain evidence="2 3">DSM 29526</strain>
    </source>
</reference>
<evidence type="ECO:0000313" key="3">
    <source>
        <dbReference type="Proteomes" id="UP000237662"/>
    </source>
</evidence>
<keyword evidence="3" id="KW-1185">Reference proteome</keyword>
<dbReference type="Gene3D" id="3.60.21.10">
    <property type="match status" value="1"/>
</dbReference>
<dbReference type="SUPFAM" id="SSF56300">
    <property type="entry name" value="Metallo-dependent phosphatases"/>
    <property type="match status" value="1"/>
</dbReference>
<dbReference type="Pfam" id="PF00149">
    <property type="entry name" value="Metallophos"/>
    <property type="match status" value="1"/>
</dbReference>
<evidence type="ECO:0000313" key="2">
    <source>
        <dbReference type="EMBL" id="PPK88863.1"/>
    </source>
</evidence>
<feature type="domain" description="Calcineurin-like phosphoesterase" evidence="1">
    <location>
        <begin position="1"/>
        <end position="132"/>
    </location>
</feature>
<dbReference type="OrthoDB" id="7550081at2"/>
<dbReference type="InterPro" id="IPR029052">
    <property type="entry name" value="Metallo-depent_PP-like"/>
</dbReference>
<comment type="caution">
    <text evidence="2">The sequence shown here is derived from an EMBL/GenBank/DDBJ whole genome shotgun (WGS) entry which is preliminary data.</text>
</comment>
<dbReference type="AlphaFoldDB" id="A0A2S6IBI1"/>
<gene>
    <name evidence="2" type="ORF">CLV84_1837</name>
</gene>
<organism evidence="2 3">
    <name type="scientific">Neolewinella xylanilytica</name>
    <dbReference type="NCBI Taxonomy" id="1514080"/>
    <lineage>
        <taxon>Bacteria</taxon>
        <taxon>Pseudomonadati</taxon>
        <taxon>Bacteroidota</taxon>
        <taxon>Saprospiria</taxon>
        <taxon>Saprospirales</taxon>
        <taxon>Lewinellaceae</taxon>
        <taxon>Neolewinella</taxon>
    </lineage>
</organism>
<dbReference type="PANTHER" id="PTHR42850">
    <property type="entry name" value="METALLOPHOSPHOESTERASE"/>
    <property type="match status" value="1"/>
</dbReference>
<accession>A0A2S6IBI1</accession>
<dbReference type="InterPro" id="IPR004843">
    <property type="entry name" value="Calcineurin-like_PHP"/>
</dbReference>
<dbReference type="PANTHER" id="PTHR42850:SF7">
    <property type="entry name" value="BIS(5'-NUCLEOSYL)-TETRAPHOSPHATASE PRPE [ASYMMETRICAL]"/>
    <property type="match status" value="1"/>
</dbReference>
<protein>
    <submittedName>
        <fullName evidence="2">Calcineurin-like phosphoesterase family protein</fullName>
    </submittedName>
</protein>
<dbReference type="Proteomes" id="UP000237662">
    <property type="component" value="Unassembled WGS sequence"/>
</dbReference>
<proteinExistence type="predicted"/>
<dbReference type="InterPro" id="IPR050126">
    <property type="entry name" value="Ap4A_hydrolase"/>
</dbReference>
<dbReference type="EMBL" id="PTJC01000005">
    <property type="protein sequence ID" value="PPK88863.1"/>
    <property type="molecule type" value="Genomic_DNA"/>
</dbReference>
<dbReference type="RefSeq" id="WP_104419547.1">
    <property type="nucleotide sequence ID" value="NZ_PTJC01000005.1"/>
</dbReference>
<evidence type="ECO:0000259" key="1">
    <source>
        <dbReference type="Pfam" id="PF00149"/>
    </source>
</evidence>
<name>A0A2S6IBI1_9BACT</name>
<sequence length="303" mass="35125">MPYDFIGDIHGHADELERLLRRMGYRPAGDGYRHVSRKAFFVGDFIDRGPDSPKVLRIVREMVEGGAARAVMGNHEYNAILYNTPRADGNGYLRPRSEKNIRQHGTTLEQFRDRRSEYDDYIRWFRTLPLYYEEDDFRVVHACWNPLSIGRLREELDDDRLPDPVPQELDALETPLAQAIDRVLKGPEFSLPDGNHFLDKDGNRRMALRHKWWKDPSGATYGDLSVHGTDPELESLLYTGEETDYYGVTEKHVFFGHYWLRGTPLLFRHNVCCLDYSVARDGQLVAYRFDGEEALTLDKLVAV</sequence>
<dbReference type="GO" id="GO:0005737">
    <property type="term" value="C:cytoplasm"/>
    <property type="evidence" value="ECO:0007669"/>
    <property type="project" value="TreeGrafter"/>
</dbReference>